<accession>A0ABT6B0C4</accession>
<dbReference type="EMBL" id="JARJLM010000579">
    <property type="protein sequence ID" value="MDF3838339.1"/>
    <property type="molecule type" value="Genomic_DNA"/>
</dbReference>
<evidence type="ECO:0000256" key="3">
    <source>
        <dbReference type="ARBA" id="ARBA00023052"/>
    </source>
</evidence>
<dbReference type="InterPro" id="IPR009014">
    <property type="entry name" value="Transketo_C/PFOR_II"/>
</dbReference>
<feature type="domain" description="Transketolase-like pyrimidine-binding" evidence="4">
    <location>
        <begin position="4"/>
        <end position="179"/>
    </location>
</feature>
<keyword evidence="3" id="KW-0786">Thiamine pyrophosphate</keyword>
<evidence type="ECO:0000256" key="2">
    <source>
        <dbReference type="ARBA" id="ARBA00023002"/>
    </source>
</evidence>
<organism evidence="5 6">
    <name type="scientific">Cupriavidus basilensis</name>
    <dbReference type="NCBI Taxonomy" id="68895"/>
    <lineage>
        <taxon>Bacteria</taxon>
        <taxon>Pseudomonadati</taxon>
        <taxon>Pseudomonadota</taxon>
        <taxon>Betaproteobacteria</taxon>
        <taxon>Burkholderiales</taxon>
        <taxon>Burkholderiaceae</taxon>
        <taxon>Cupriavidus</taxon>
    </lineage>
</organism>
<name>A0ABT6B0C4_9BURK</name>
<protein>
    <submittedName>
        <fullName evidence="5">Alpha-ketoacid dehydrogenase subunit beta</fullName>
    </submittedName>
</protein>
<dbReference type="Proteomes" id="UP001216674">
    <property type="component" value="Unassembled WGS sequence"/>
</dbReference>
<evidence type="ECO:0000259" key="4">
    <source>
        <dbReference type="SMART" id="SM00861"/>
    </source>
</evidence>
<reference evidence="5 6" key="1">
    <citation type="submission" date="2023-03" db="EMBL/GenBank/DDBJ databases">
        <title>Draft assemblies of triclosan tolerant bacteria isolated from returned activated sludge.</title>
        <authorList>
            <person name="Van Hamelsveld S."/>
        </authorList>
    </citation>
    <scope>NUCLEOTIDE SEQUENCE [LARGE SCALE GENOMIC DNA]</scope>
    <source>
        <strain evidence="5 6">GW210010_S58</strain>
    </source>
</reference>
<keyword evidence="6" id="KW-1185">Reference proteome</keyword>
<keyword evidence="2" id="KW-0560">Oxidoreductase</keyword>
<dbReference type="Gene3D" id="3.40.50.970">
    <property type="match status" value="1"/>
</dbReference>
<dbReference type="Gene3D" id="3.40.50.920">
    <property type="match status" value="1"/>
</dbReference>
<dbReference type="RefSeq" id="WP_017225328.1">
    <property type="nucleotide sequence ID" value="NZ_JARJLM010000579.1"/>
</dbReference>
<sequence>MAEINLVEAVNQALAYALEHDPRVVLLGEDIGVNGGVFRATAGLQARFGAQRVIDTPLAESAIAGAAIGMAAMGLAPVAEIQFTGFIYPVIDHIINHAGRLRHRTRGRLSCPLVLRSPFGAGIHAPEHHSESPEAMFAHIPGIRVVIPSSPARAYGLLLAAMRDPDPVVFLEPTRLYRLFRQQVPDNGEALPLDVCFTLRDGGDITLVSWGAMLTETQAAADLLLQEGIAATVIDVATLKPLDMSTILDSVSRTGRCVIVHEAPRTAGFGAEIAANLADAGLYSLAAPVQRVTGYDTVVPMARLEYEYLPSVARIMDAARKALAA</sequence>
<dbReference type="PANTHER" id="PTHR43257">
    <property type="entry name" value="PYRUVATE DEHYDROGENASE E1 COMPONENT BETA SUBUNIT"/>
    <property type="match status" value="1"/>
</dbReference>
<evidence type="ECO:0000256" key="1">
    <source>
        <dbReference type="ARBA" id="ARBA00001964"/>
    </source>
</evidence>
<evidence type="ECO:0000313" key="5">
    <source>
        <dbReference type="EMBL" id="MDF3838339.1"/>
    </source>
</evidence>
<dbReference type="PANTHER" id="PTHR43257:SF2">
    <property type="entry name" value="PYRUVATE DEHYDROGENASE E1 COMPONENT SUBUNIT BETA"/>
    <property type="match status" value="1"/>
</dbReference>
<dbReference type="SMART" id="SM00861">
    <property type="entry name" value="Transket_pyr"/>
    <property type="match status" value="1"/>
</dbReference>
<dbReference type="CDD" id="cd07036">
    <property type="entry name" value="TPP_PYR_E1-PDHc-beta_like"/>
    <property type="match status" value="1"/>
</dbReference>
<comment type="caution">
    <text evidence="5">The sequence shown here is derived from an EMBL/GenBank/DDBJ whole genome shotgun (WGS) entry which is preliminary data.</text>
</comment>
<comment type="cofactor">
    <cofactor evidence="1">
        <name>thiamine diphosphate</name>
        <dbReference type="ChEBI" id="CHEBI:58937"/>
    </cofactor>
</comment>
<dbReference type="InterPro" id="IPR033248">
    <property type="entry name" value="Transketolase_C"/>
</dbReference>
<proteinExistence type="predicted"/>
<dbReference type="Pfam" id="PF02780">
    <property type="entry name" value="Transketolase_C"/>
    <property type="match status" value="1"/>
</dbReference>
<evidence type="ECO:0000313" key="6">
    <source>
        <dbReference type="Proteomes" id="UP001216674"/>
    </source>
</evidence>
<dbReference type="Pfam" id="PF02779">
    <property type="entry name" value="Transket_pyr"/>
    <property type="match status" value="1"/>
</dbReference>
<dbReference type="SUPFAM" id="SSF52518">
    <property type="entry name" value="Thiamin diphosphate-binding fold (THDP-binding)"/>
    <property type="match status" value="1"/>
</dbReference>
<gene>
    <name evidence="5" type="ORF">P3W85_36230</name>
</gene>
<dbReference type="InterPro" id="IPR005475">
    <property type="entry name" value="Transketolase-like_Pyr-bd"/>
</dbReference>
<dbReference type="SUPFAM" id="SSF52922">
    <property type="entry name" value="TK C-terminal domain-like"/>
    <property type="match status" value="1"/>
</dbReference>
<dbReference type="InterPro" id="IPR029061">
    <property type="entry name" value="THDP-binding"/>
</dbReference>